<feature type="coiled-coil region" evidence="1">
    <location>
        <begin position="216"/>
        <end position="243"/>
    </location>
</feature>
<dbReference type="PANTHER" id="PTHR33375:SF1">
    <property type="entry name" value="CHROMOSOME-PARTITIONING PROTEIN PARB-RELATED"/>
    <property type="match status" value="1"/>
</dbReference>
<dbReference type="RefSeq" id="WP_080323491.1">
    <property type="nucleotide sequence ID" value="NZ_JYMX02000020.1"/>
</dbReference>
<comment type="caution">
    <text evidence="3">The sequence shown here is derived from an EMBL/GenBank/DDBJ whole genome shotgun (WGS) entry which is preliminary data.</text>
</comment>
<dbReference type="SUPFAM" id="SSF110849">
    <property type="entry name" value="ParB/Sulfiredoxin"/>
    <property type="match status" value="1"/>
</dbReference>
<proteinExistence type="predicted"/>
<evidence type="ECO:0000313" key="4">
    <source>
        <dbReference type="Proteomes" id="UP000191686"/>
    </source>
</evidence>
<dbReference type="AlphaFoldDB" id="A0ABD4UJN1"/>
<organism evidence="3 4">
    <name type="scientific">Burkholderia cenocepacia</name>
    <dbReference type="NCBI Taxonomy" id="95486"/>
    <lineage>
        <taxon>Bacteria</taxon>
        <taxon>Pseudomonadati</taxon>
        <taxon>Pseudomonadota</taxon>
        <taxon>Betaproteobacteria</taxon>
        <taxon>Burkholderiales</taxon>
        <taxon>Burkholderiaceae</taxon>
        <taxon>Burkholderia</taxon>
        <taxon>Burkholderia cepacia complex</taxon>
    </lineage>
</organism>
<evidence type="ECO:0000259" key="2">
    <source>
        <dbReference type="SMART" id="SM00470"/>
    </source>
</evidence>
<evidence type="ECO:0000313" key="3">
    <source>
        <dbReference type="EMBL" id="MCW3714204.1"/>
    </source>
</evidence>
<protein>
    <submittedName>
        <fullName evidence="3">ParB N-terminal domain-containing protein</fullName>
    </submittedName>
</protein>
<dbReference type="SUPFAM" id="SSF109709">
    <property type="entry name" value="KorB DNA-binding domain-like"/>
    <property type="match status" value="1"/>
</dbReference>
<evidence type="ECO:0000256" key="1">
    <source>
        <dbReference type="SAM" id="Coils"/>
    </source>
</evidence>
<accession>A0ABD4UJN1</accession>
<dbReference type="Pfam" id="PF07506">
    <property type="entry name" value="RepB"/>
    <property type="match status" value="1"/>
</dbReference>
<dbReference type="InterPro" id="IPR036086">
    <property type="entry name" value="ParB/Sulfiredoxin_sf"/>
</dbReference>
<gene>
    <name evidence="3" type="ORF">UE95_023250</name>
</gene>
<dbReference type="SMART" id="SM00470">
    <property type="entry name" value="ParB"/>
    <property type="match status" value="1"/>
</dbReference>
<dbReference type="Proteomes" id="UP000191686">
    <property type="component" value="Unassembled WGS sequence"/>
</dbReference>
<sequence length="294" mass="32567">MTAVTLGFVPEPVVVPLDDILPTRRFAASVSQTRKFRQITSSISEVGLIEPLSITACDPATRKYPLLDGHLRLLALRELGRVDAPCLVATDDEAYTYNNQLNRLATVQEHYMIRRAIERGVPAPRLAKALGMEAKHLVARVTLLDGVCQEAINMLKDQRFSLALTKALRKMKSTRQVECVELMLAANCVTASYANALLVATSANELVEGKKPSRVKGMTQEQIARMEKEMSNLQGQYKLAEQTYGQDVLNLVLARGYLGKLLANDAVLDYLTGHYPDLLREIEAIVEIVSLEQS</sequence>
<dbReference type="PANTHER" id="PTHR33375">
    <property type="entry name" value="CHROMOSOME-PARTITIONING PROTEIN PARB-RELATED"/>
    <property type="match status" value="1"/>
</dbReference>
<keyword evidence="1" id="KW-0175">Coiled coil</keyword>
<reference evidence="3 4" key="1">
    <citation type="journal article" date="2017" name="Front. Microbiol.">
        <title>Genomics reveals a unique clone of Burkholderia cenocepacia harbouring an actively excising novel genomic island.</title>
        <authorList>
            <person name="Patil P."/>
            <person name="Mali S."/>
            <person name="Midha S."/>
            <person name="Gautam V."/>
            <person name="Dash L."/>
            <person name="Kumar S."/>
            <person name="Shastri J."/>
            <person name="Singhal L."/>
            <person name="Patil P.B."/>
        </authorList>
    </citation>
    <scope>NUCLEOTIDE SEQUENCE [LARGE SCALE GENOMIC DNA]</scope>
    <source>
        <strain evidence="3 4">BC-19</strain>
    </source>
</reference>
<dbReference type="EMBL" id="JYMX02000020">
    <property type="protein sequence ID" value="MCW3714204.1"/>
    <property type="molecule type" value="Genomic_DNA"/>
</dbReference>
<dbReference type="Pfam" id="PF02195">
    <property type="entry name" value="ParB_N"/>
    <property type="match status" value="1"/>
</dbReference>
<dbReference type="InterPro" id="IPR050336">
    <property type="entry name" value="Chromosome_partition/occlusion"/>
</dbReference>
<feature type="domain" description="ParB-like N-terminal" evidence="2">
    <location>
        <begin position="13"/>
        <end position="103"/>
    </location>
</feature>
<dbReference type="Gene3D" id="3.90.1530.10">
    <property type="entry name" value="Conserved hypothetical protein from pyrococcus furiosus pfu- 392566-001, ParB domain"/>
    <property type="match status" value="1"/>
</dbReference>
<reference evidence="3 4" key="2">
    <citation type="journal article" date="2017" name="Front. Microbiol.">
        <title>Genomics Reveals a Unique Clone of Burkholderia cenocepacia Harboring an Actively Excising Novel Genomic Island.</title>
        <authorList>
            <person name="Patil P.P."/>
            <person name="Mali S."/>
            <person name="Midha S."/>
            <person name="Gautam V."/>
            <person name="Dash L."/>
            <person name="Kumar S."/>
            <person name="Shastri J."/>
            <person name="Singhal L."/>
            <person name="Patil P.B."/>
        </authorList>
    </citation>
    <scope>NUCLEOTIDE SEQUENCE [LARGE SCALE GENOMIC DNA]</scope>
    <source>
        <strain evidence="3 4">BC-19</strain>
    </source>
</reference>
<name>A0ABD4UJN1_9BURK</name>
<dbReference type="InterPro" id="IPR003115">
    <property type="entry name" value="ParB_N"/>
</dbReference>
<dbReference type="InterPro" id="IPR011111">
    <property type="entry name" value="Plasmid_RepB"/>
</dbReference>